<evidence type="ECO:0000256" key="11">
    <source>
        <dbReference type="ARBA" id="ARBA00022588"/>
    </source>
</evidence>
<dbReference type="PANTHER" id="PTHR44329:SF9">
    <property type="entry name" value="RECEPTOR-INTERACTING SERINE_THREONINE-PROTEIN KINASE 2"/>
    <property type="match status" value="1"/>
</dbReference>
<dbReference type="SMART" id="SM00220">
    <property type="entry name" value="S_TKc"/>
    <property type="match status" value="1"/>
</dbReference>
<keyword evidence="14" id="KW-0547">Nucleotide-binding</keyword>
<evidence type="ECO:0000256" key="16">
    <source>
        <dbReference type="ARBA" id="ARBA00022824"/>
    </source>
</evidence>
<evidence type="ECO:0000256" key="25">
    <source>
        <dbReference type="ARBA" id="ARBA00075761"/>
    </source>
</evidence>
<evidence type="ECO:0000256" key="4">
    <source>
        <dbReference type="ARBA" id="ARBA00005843"/>
    </source>
</evidence>
<dbReference type="InterPro" id="IPR011009">
    <property type="entry name" value="Kinase-like_dom_sf"/>
</dbReference>
<keyword evidence="12" id="KW-0808">Transferase</keyword>
<dbReference type="GO" id="GO:0071225">
    <property type="term" value="P:cellular response to muramyl dipeptide"/>
    <property type="evidence" value="ECO:0007669"/>
    <property type="project" value="UniProtKB-ARBA"/>
</dbReference>
<dbReference type="Proteomes" id="UP000518305">
    <property type="component" value="Unassembled WGS sequence"/>
</dbReference>
<dbReference type="PROSITE" id="PS50011">
    <property type="entry name" value="PROTEIN_KINASE_DOM"/>
    <property type="match status" value="1"/>
</dbReference>
<evidence type="ECO:0000256" key="12">
    <source>
        <dbReference type="ARBA" id="ARBA00022679"/>
    </source>
</evidence>
<keyword evidence="21" id="KW-0472">Membrane</keyword>
<dbReference type="GO" id="GO:0045087">
    <property type="term" value="P:innate immune response"/>
    <property type="evidence" value="ECO:0007669"/>
    <property type="project" value="UniProtKB-KW"/>
</dbReference>
<dbReference type="GO" id="GO:0042742">
    <property type="term" value="P:defense response to bacterium"/>
    <property type="evidence" value="ECO:0007669"/>
    <property type="project" value="UniProtKB-ARBA"/>
</dbReference>
<dbReference type="Gene3D" id="1.10.533.10">
    <property type="entry name" value="Death Domain, Fas"/>
    <property type="match status" value="1"/>
</dbReference>
<dbReference type="FunFam" id="1.10.533.10:FF:000037">
    <property type="entry name" value="Receptor-interacting serine/threonine-protein kinase 2"/>
    <property type="match status" value="1"/>
</dbReference>
<keyword evidence="6" id="KW-1003">Cell membrane</keyword>
<dbReference type="GO" id="GO:0005829">
    <property type="term" value="C:cytosol"/>
    <property type="evidence" value="ECO:0007669"/>
    <property type="project" value="UniProtKB-ARBA"/>
</dbReference>
<evidence type="ECO:0000313" key="29">
    <source>
        <dbReference type="Proteomes" id="UP000518305"/>
    </source>
</evidence>
<dbReference type="InterPro" id="IPR042149">
    <property type="entry name" value="CARD_RIP2"/>
</dbReference>
<gene>
    <name evidence="28" type="primary">Ripk2_0</name>
    <name evidence="28" type="ORF">HEMCOM_R02038</name>
</gene>
<dbReference type="SUPFAM" id="SSF56112">
    <property type="entry name" value="Protein kinase-like (PK-like)"/>
    <property type="match status" value="1"/>
</dbReference>
<dbReference type="GO" id="GO:0006915">
    <property type="term" value="P:apoptotic process"/>
    <property type="evidence" value="ECO:0007669"/>
    <property type="project" value="UniProtKB-KW"/>
</dbReference>
<evidence type="ECO:0000259" key="26">
    <source>
        <dbReference type="PROSITE" id="PS50011"/>
    </source>
</evidence>
<feature type="domain" description="CARD" evidence="27">
    <location>
        <begin position="415"/>
        <end position="497"/>
    </location>
</feature>
<evidence type="ECO:0000256" key="2">
    <source>
        <dbReference type="ARBA" id="ARBA00004240"/>
    </source>
</evidence>
<dbReference type="GO" id="GO:0070431">
    <property type="term" value="P:nucleotide-binding oligomerization domain containing 2 signaling pathway"/>
    <property type="evidence" value="ECO:0007669"/>
    <property type="project" value="UniProtKB-ARBA"/>
</dbReference>
<keyword evidence="19" id="KW-0391">Immunity</keyword>
<sequence>SDRNHLLKEAEILHKARFSYILPILGICNEPEFLGIVTEYMTNGSLNQLLHGKDVYPEIPWCLRFRILYEIALGVNYLHNMNPPLLHHDLKTQNILLDDEFHVKIADFGMSKWRVISMSQSRSETSLPEGGTIIYMPPEDYNPSQKTRASVKHDIYSYAVIMWEVMSRKQPFEEVINPLQIMYSVSQGQRLDLSEESLSMDIPHRVLIVRLIGSGWAQNPDERPSFLKCLLELEPVLRTFDEIAMLEAVILLKRSKSLYESRCIYKSGKKADVKQISLNIPLNPQEETCSASIQCDALPLRSISPDISALKSVPKCNILSSGRDTLGFKAGSPFMPERDVFCKISALDGDSEGLHSLSSQSTDENISVTQSAKLVVHPYSSFPSSDKCISDASNSASCMLRSSPIPSDFVLETIQQNVAHQWIQSKREEIIDQMTEACLNQSLDALLSRFLLMKEDYELISTKPTRTSKVRQLLDTSDSQGEEFARIIIQKLKENKQLGLQPYPDIVSNSLRLHL</sequence>
<proteinExistence type="inferred from homology"/>
<evidence type="ECO:0000256" key="10">
    <source>
        <dbReference type="ARBA" id="ARBA00022553"/>
    </source>
</evidence>
<feature type="non-terminal residue" evidence="28">
    <location>
        <position position="515"/>
    </location>
</feature>
<keyword evidence="8" id="KW-1017">Isopeptide bond</keyword>
<comment type="subcellular location">
    <subcellularLocation>
        <location evidence="1">Cell membrane</location>
        <topology evidence="1">Peripheral membrane protein</topology>
    </subcellularLocation>
    <subcellularLocation>
        <location evidence="3">Cytoplasm</location>
    </subcellularLocation>
    <subcellularLocation>
        <location evidence="2">Endoplasmic reticulum</location>
    </subcellularLocation>
</comment>
<dbReference type="SUPFAM" id="SSF47986">
    <property type="entry name" value="DEATH domain"/>
    <property type="match status" value="1"/>
</dbReference>
<dbReference type="Gene3D" id="1.10.510.10">
    <property type="entry name" value="Transferase(Phosphotransferase) domain 1"/>
    <property type="match status" value="1"/>
</dbReference>
<dbReference type="GO" id="GO:0005524">
    <property type="term" value="F:ATP binding"/>
    <property type="evidence" value="ECO:0007669"/>
    <property type="project" value="UniProtKB-KW"/>
</dbReference>
<evidence type="ECO:0000256" key="3">
    <source>
        <dbReference type="ARBA" id="ARBA00004496"/>
    </source>
</evidence>
<evidence type="ECO:0000313" key="28">
    <source>
        <dbReference type="EMBL" id="NXG60662.1"/>
    </source>
</evidence>
<evidence type="ECO:0000256" key="23">
    <source>
        <dbReference type="ARBA" id="ARBA00048679"/>
    </source>
</evidence>
<dbReference type="PROSITE" id="PS00108">
    <property type="entry name" value="PROTEIN_KINASE_ST"/>
    <property type="match status" value="1"/>
</dbReference>
<evidence type="ECO:0000256" key="20">
    <source>
        <dbReference type="ARBA" id="ARBA00023130"/>
    </source>
</evidence>
<dbReference type="CDD" id="cd08786">
    <property type="entry name" value="CARD_RIP2_CARD3"/>
    <property type="match status" value="1"/>
</dbReference>
<evidence type="ECO:0000256" key="24">
    <source>
        <dbReference type="ARBA" id="ARBA00071069"/>
    </source>
</evidence>
<evidence type="ECO:0000259" key="27">
    <source>
        <dbReference type="PROSITE" id="PS50209"/>
    </source>
</evidence>
<comment type="similarity">
    <text evidence="4">Belongs to the protein kinase superfamily. TKL Ser/Thr protein kinase family.</text>
</comment>
<dbReference type="OrthoDB" id="339325at2759"/>
<evidence type="ECO:0000256" key="22">
    <source>
        <dbReference type="ARBA" id="ARBA00047899"/>
    </source>
</evidence>
<keyword evidence="15 28" id="KW-0418">Kinase</keyword>
<dbReference type="InterPro" id="IPR001245">
    <property type="entry name" value="Ser-Thr/Tyr_kinase_cat_dom"/>
</dbReference>
<keyword evidence="18" id="KW-0832">Ubl conjugation</keyword>
<dbReference type="GO" id="GO:0043123">
    <property type="term" value="P:positive regulation of canonical NF-kappaB signal transduction"/>
    <property type="evidence" value="ECO:0007669"/>
    <property type="project" value="UniProtKB-ARBA"/>
</dbReference>
<keyword evidence="10" id="KW-0597">Phosphoprotein</keyword>
<keyword evidence="20" id="KW-1064">Adaptive immunity</keyword>
<evidence type="ECO:0000256" key="18">
    <source>
        <dbReference type="ARBA" id="ARBA00022843"/>
    </source>
</evidence>
<dbReference type="InterPro" id="IPR001315">
    <property type="entry name" value="CARD"/>
</dbReference>
<evidence type="ECO:0000256" key="17">
    <source>
        <dbReference type="ARBA" id="ARBA00022840"/>
    </source>
</evidence>
<dbReference type="GO" id="GO:0005783">
    <property type="term" value="C:endoplasmic reticulum"/>
    <property type="evidence" value="ECO:0007669"/>
    <property type="project" value="UniProtKB-SubCell"/>
</dbReference>
<dbReference type="GO" id="GO:0002250">
    <property type="term" value="P:adaptive immune response"/>
    <property type="evidence" value="ECO:0007669"/>
    <property type="project" value="UniProtKB-KW"/>
</dbReference>
<accession>A0A7K9D988</accession>
<evidence type="ECO:0000256" key="5">
    <source>
        <dbReference type="ARBA" id="ARBA00012513"/>
    </source>
</evidence>
<evidence type="ECO:0000256" key="19">
    <source>
        <dbReference type="ARBA" id="ARBA00022859"/>
    </source>
</evidence>
<dbReference type="GO" id="GO:0005886">
    <property type="term" value="C:plasma membrane"/>
    <property type="evidence" value="ECO:0007669"/>
    <property type="project" value="UniProtKB-SubCell"/>
</dbReference>
<evidence type="ECO:0000256" key="1">
    <source>
        <dbReference type="ARBA" id="ARBA00004202"/>
    </source>
</evidence>
<keyword evidence="9" id="KW-0723">Serine/threonine-protein kinase</keyword>
<dbReference type="GO" id="GO:0080090">
    <property type="term" value="P:regulation of primary metabolic process"/>
    <property type="evidence" value="ECO:0007669"/>
    <property type="project" value="UniProtKB-ARBA"/>
</dbReference>
<dbReference type="EC" id="2.7.11.1" evidence="5"/>
<dbReference type="GO" id="GO:0004706">
    <property type="term" value="F:JUN kinase kinase kinase activity"/>
    <property type="evidence" value="ECO:0007669"/>
    <property type="project" value="TreeGrafter"/>
</dbReference>
<evidence type="ECO:0000256" key="7">
    <source>
        <dbReference type="ARBA" id="ARBA00022490"/>
    </source>
</evidence>
<keyword evidence="17" id="KW-0067">ATP-binding</keyword>
<dbReference type="InterPro" id="IPR011029">
    <property type="entry name" value="DEATH-like_dom_sf"/>
</dbReference>
<keyword evidence="7" id="KW-0963">Cytoplasm</keyword>
<evidence type="ECO:0000256" key="9">
    <source>
        <dbReference type="ARBA" id="ARBA00022527"/>
    </source>
</evidence>
<keyword evidence="29" id="KW-1185">Reference proteome</keyword>
<dbReference type="GO" id="GO:0001819">
    <property type="term" value="P:positive regulation of cytokine production"/>
    <property type="evidence" value="ECO:0007669"/>
    <property type="project" value="UniProtKB-ARBA"/>
</dbReference>
<dbReference type="InterPro" id="IPR000719">
    <property type="entry name" value="Prot_kinase_dom"/>
</dbReference>
<keyword evidence="11" id="KW-0399">Innate immunity</keyword>
<dbReference type="PROSITE" id="PS50209">
    <property type="entry name" value="CARD"/>
    <property type="match status" value="1"/>
</dbReference>
<protein>
    <recommendedName>
        <fullName evidence="24">Receptor-interacting serine/threonine-protein kinase 2</fullName>
        <ecNumber evidence="5">2.7.11.1</ecNumber>
    </recommendedName>
    <alternativeName>
        <fullName evidence="25">Tyrosine-protein kinase RIPK2</fullName>
    </alternativeName>
</protein>
<evidence type="ECO:0000256" key="21">
    <source>
        <dbReference type="ARBA" id="ARBA00023136"/>
    </source>
</evidence>
<dbReference type="PANTHER" id="PTHR44329">
    <property type="entry name" value="SERINE/THREONINE-PROTEIN KINASE TNNI3K-RELATED"/>
    <property type="match status" value="1"/>
</dbReference>
<dbReference type="FunFam" id="1.10.510.10:FF:000288">
    <property type="entry name" value="Receptor-interacting serine/threonine-protein kinase 2"/>
    <property type="match status" value="1"/>
</dbReference>
<evidence type="ECO:0000256" key="15">
    <source>
        <dbReference type="ARBA" id="ARBA00022777"/>
    </source>
</evidence>
<dbReference type="GO" id="GO:0070427">
    <property type="term" value="P:nucleotide-binding oligomerization domain containing 1 signaling pathway"/>
    <property type="evidence" value="ECO:0007669"/>
    <property type="project" value="UniProtKB-ARBA"/>
</dbReference>
<dbReference type="InterPro" id="IPR008271">
    <property type="entry name" value="Ser/Thr_kinase_AS"/>
</dbReference>
<dbReference type="GO" id="GO:0140895">
    <property type="term" value="P:cell surface toll-like receptor signaling pathway"/>
    <property type="evidence" value="ECO:0007669"/>
    <property type="project" value="UniProtKB-ARBA"/>
</dbReference>
<comment type="caution">
    <text evidence="28">The sequence shown here is derived from an EMBL/GenBank/DDBJ whole genome shotgun (WGS) entry which is preliminary data.</text>
</comment>
<feature type="domain" description="Protein kinase" evidence="26">
    <location>
        <begin position="1"/>
        <end position="237"/>
    </location>
</feature>
<name>A0A7K9D988_9AVES</name>
<comment type="catalytic activity">
    <reaction evidence="23">
        <text>L-seryl-[protein] + ATP = O-phospho-L-seryl-[protein] + ADP + H(+)</text>
        <dbReference type="Rhea" id="RHEA:17989"/>
        <dbReference type="Rhea" id="RHEA-COMP:9863"/>
        <dbReference type="Rhea" id="RHEA-COMP:11604"/>
        <dbReference type="ChEBI" id="CHEBI:15378"/>
        <dbReference type="ChEBI" id="CHEBI:29999"/>
        <dbReference type="ChEBI" id="CHEBI:30616"/>
        <dbReference type="ChEBI" id="CHEBI:83421"/>
        <dbReference type="ChEBI" id="CHEBI:456216"/>
        <dbReference type="EC" id="2.7.11.1"/>
    </reaction>
</comment>
<organism evidence="28 29">
    <name type="scientific">Hemiprocne comata</name>
    <dbReference type="NCBI Taxonomy" id="243314"/>
    <lineage>
        <taxon>Eukaryota</taxon>
        <taxon>Metazoa</taxon>
        <taxon>Chordata</taxon>
        <taxon>Craniata</taxon>
        <taxon>Vertebrata</taxon>
        <taxon>Euteleostomi</taxon>
        <taxon>Archelosauria</taxon>
        <taxon>Archosauria</taxon>
        <taxon>Dinosauria</taxon>
        <taxon>Saurischia</taxon>
        <taxon>Theropoda</taxon>
        <taxon>Coelurosauria</taxon>
        <taxon>Aves</taxon>
        <taxon>Neognathae</taxon>
        <taxon>Neoaves</taxon>
        <taxon>Strisores</taxon>
        <taxon>Apodiformes</taxon>
        <taxon>Apodidae</taxon>
        <taxon>Hemiprocninae</taxon>
        <taxon>Hemiprocne</taxon>
    </lineage>
</organism>
<dbReference type="AlphaFoldDB" id="A0A7K9D988"/>
<evidence type="ECO:0000256" key="6">
    <source>
        <dbReference type="ARBA" id="ARBA00022475"/>
    </source>
</evidence>
<feature type="non-terminal residue" evidence="28">
    <location>
        <position position="1"/>
    </location>
</feature>
<evidence type="ECO:0000256" key="13">
    <source>
        <dbReference type="ARBA" id="ARBA00022703"/>
    </source>
</evidence>
<evidence type="ECO:0000256" key="8">
    <source>
        <dbReference type="ARBA" id="ARBA00022499"/>
    </source>
</evidence>
<keyword evidence="16" id="KW-0256">Endoplasmic reticulum</keyword>
<evidence type="ECO:0000256" key="14">
    <source>
        <dbReference type="ARBA" id="ARBA00022741"/>
    </source>
</evidence>
<keyword evidence="13" id="KW-0053">Apoptosis</keyword>
<dbReference type="EMBL" id="VWZJ01006972">
    <property type="protein sequence ID" value="NXG60662.1"/>
    <property type="molecule type" value="Genomic_DNA"/>
</dbReference>
<dbReference type="Pfam" id="PF00619">
    <property type="entry name" value="CARD"/>
    <property type="match status" value="1"/>
</dbReference>
<dbReference type="GO" id="GO:0042981">
    <property type="term" value="P:regulation of apoptotic process"/>
    <property type="evidence" value="ECO:0007669"/>
    <property type="project" value="InterPro"/>
</dbReference>
<comment type="catalytic activity">
    <reaction evidence="22">
        <text>L-threonyl-[protein] + ATP = O-phospho-L-threonyl-[protein] + ADP + H(+)</text>
        <dbReference type="Rhea" id="RHEA:46608"/>
        <dbReference type="Rhea" id="RHEA-COMP:11060"/>
        <dbReference type="Rhea" id="RHEA-COMP:11605"/>
        <dbReference type="ChEBI" id="CHEBI:15378"/>
        <dbReference type="ChEBI" id="CHEBI:30013"/>
        <dbReference type="ChEBI" id="CHEBI:30616"/>
        <dbReference type="ChEBI" id="CHEBI:61977"/>
        <dbReference type="ChEBI" id="CHEBI:456216"/>
        <dbReference type="EC" id="2.7.11.1"/>
    </reaction>
</comment>
<dbReference type="InterPro" id="IPR051681">
    <property type="entry name" value="Ser/Thr_Kinases-Pseudokinases"/>
</dbReference>
<dbReference type="Pfam" id="PF07714">
    <property type="entry name" value="PK_Tyr_Ser-Thr"/>
    <property type="match status" value="1"/>
</dbReference>
<reference evidence="28 29" key="1">
    <citation type="submission" date="2019-09" db="EMBL/GenBank/DDBJ databases">
        <title>Bird 10,000 Genomes (B10K) Project - Family phase.</title>
        <authorList>
            <person name="Zhang G."/>
        </authorList>
    </citation>
    <scope>NUCLEOTIDE SEQUENCE [LARGE SCALE GENOMIC DNA]</scope>
    <source>
        <strain evidence="28">B10K-DU-001-23</strain>
        <tissue evidence="28">Muscle</tissue>
    </source>
</reference>